<feature type="compositionally biased region" description="Basic and acidic residues" evidence="2">
    <location>
        <begin position="643"/>
        <end position="652"/>
    </location>
</feature>
<feature type="coiled-coil region" evidence="1">
    <location>
        <begin position="321"/>
        <end position="348"/>
    </location>
</feature>
<dbReference type="PANTHER" id="PTHR23159:SF31">
    <property type="entry name" value="CENTROSOME-ASSOCIATED PROTEIN CEP250 ISOFORM X1"/>
    <property type="match status" value="1"/>
</dbReference>
<dbReference type="EMBL" id="GDHC01017693">
    <property type="protein sequence ID" value="JAQ00936.1"/>
    <property type="molecule type" value="Transcribed_RNA"/>
</dbReference>
<gene>
    <name evidence="3" type="ORF">g.80202</name>
</gene>
<name>A0A146L0N8_LYGHE</name>
<evidence type="ECO:0000256" key="1">
    <source>
        <dbReference type="SAM" id="Coils"/>
    </source>
</evidence>
<feature type="coiled-coil region" evidence="1">
    <location>
        <begin position="55"/>
        <end position="96"/>
    </location>
</feature>
<dbReference type="PANTHER" id="PTHR23159">
    <property type="entry name" value="CENTROSOMAL PROTEIN 2"/>
    <property type="match status" value="1"/>
</dbReference>
<reference evidence="3" key="1">
    <citation type="journal article" date="2016" name="Gigascience">
        <title>De novo construction of an expanded transcriptome assembly for the western tarnished plant bug, Lygus hesperus.</title>
        <authorList>
            <person name="Tassone E.E."/>
            <person name="Geib S.M."/>
            <person name="Hall B."/>
            <person name="Fabrick J.A."/>
            <person name="Brent C.S."/>
            <person name="Hull J.J."/>
        </authorList>
    </citation>
    <scope>NUCLEOTIDE SEQUENCE</scope>
</reference>
<accession>A0A146L0N8</accession>
<keyword evidence="1" id="KW-0175">Coiled coil</keyword>
<organism evidence="3">
    <name type="scientific">Lygus hesperus</name>
    <name type="common">Western plant bug</name>
    <dbReference type="NCBI Taxonomy" id="30085"/>
    <lineage>
        <taxon>Eukaryota</taxon>
        <taxon>Metazoa</taxon>
        <taxon>Ecdysozoa</taxon>
        <taxon>Arthropoda</taxon>
        <taxon>Hexapoda</taxon>
        <taxon>Insecta</taxon>
        <taxon>Pterygota</taxon>
        <taxon>Neoptera</taxon>
        <taxon>Paraneoptera</taxon>
        <taxon>Hemiptera</taxon>
        <taxon>Heteroptera</taxon>
        <taxon>Panheteroptera</taxon>
        <taxon>Cimicomorpha</taxon>
        <taxon>Miridae</taxon>
        <taxon>Mirini</taxon>
        <taxon>Lygus</taxon>
    </lineage>
</organism>
<feature type="region of interest" description="Disordered" evidence="2">
    <location>
        <begin position="610"/>
        <end position="652"/>
    </location>
</feature>
<feature type="coiled-coil region" evidence="1">
    <location>
        <begin position="1002"/>
        <end position="1118"/>
    </location>
</feature>
<proteinExistence type="predicted"/>
<feature type="coiled-coil region" evidence="1">
    <location>
        <begin position="244"/>
        <end position="292"/>
    </location>
</feature>
<feature type="coiled-coil region" evidence="1">
    <location>
        <begin position="436"/>
        <end position="520"/>
    </location>
</feature>
<dbReference type="AlphaFoldDB" id="A0A146L0N8"/>
<feature type="coiled-coil region" evidence="1">
    <location>
        <begin position="681"/>
        <end position="977"/>
    </location>
</feature>
<sequence>MATLRETVANCSCSSLTAKVKLLEKNNSSLSTANEALIKDVSDSEFKNKELFDKLEELKASNGILSSDMAKLKETVLELNEKLSANELQLSACKEEKLLVSGECSQCKLRESELETIRKTVVSVIASTIGKPIDLSSSRDGIVEKLNYAKDVLSRGNETLCSVMELLNSEEMSGIIALEFLYKQLKTSDVREVYRCKKKIAGEIHGMEPEMRVEELIQLSLLELESKLVSVIMEKEQGLISDFQKDYESKLASKAHQLSQYEEREKYMQEMIEDLTKENEKLEGTLSSLKSQNVREDTANSKCKEKSIGSFEKSIINQEENELLAEEIESLNTQISSLKDSAAESTNKFKSWVSDLEKILEVFSKSLSFEGSIPHSLTNNIELEIKDVGFPNQLADILHSMYSSLGDMRKLYVSISEKSREHALAGEHLNTRLMEVENEHATCKGNELKLEELQKELSTKDVSLSKLTADYANLETKLDDLQKSLLSKEDEIVASLAADKSRLEVELQQSKKYIDELKSAQTHVMSKIQYLNTQLKTFSSQAASIKGDFRTYQEETAADNLKIRSYFQNLSKQIFDLIDDEKKKVEAFETEVSHLREQLSTLNGENAKLASEKRNLESSLANESAEKRSLSERLSELANAPETGHDDKSCPYKEKVQEYKKELWIIRQKSDDEQKKFDVMKKNIEEDLAFKSNIIKKLEERNEAAVSQFNLRLASSTTSYNQVCKKLEEAEERISFLRDMNSQDKKRLEKDIDNRNKEISRLQSVKTFVEGLGIDCDKLEEALPEIKKKLSEFENLQTTLNDMLEKNKELDEECEFMNKQIEFLETRNTEMFKKNLEMTENEERLKKELADSRELVDRSNRLQEEIDTLKLSVSQYIQALDASELRMNQTLQKLSEAELKNNQLQNAYKVLEANLESRNQKILHYVSEMKNYEKMLTEKTKMNQEVRLALEEERSKYEDLALQKSSKEKDLIALQKELSECHARLKELGSRLEMATDLEAGLNKVSAERDEALRLYNELKSKLPIAQQMIRSKESLVASLQSSYEKLEAEKKENEDILKARERELEAKIQVLKTEASDKTVRIVQLESLIESSQTSPLESYKNKITSLENEVETLKTELSRNLVSMSPRHIHVDAVSLANQQDTVSRDEHRIAISKLEKKETVLKRLCKQRREKILLYEDLLRQNNINVPNISTDHSH</sequence>
<feature type="compositionally biased region" description="Basic and acidic residues" evidence="2">
    <location>
        <begin position="624"/>
        <end position="635"/>
    </location>
</feature>
<evidence type="ECO:0000313" key="3">
    <source>
        <dbReference type="EMBL" id="JAQ00936.1"/>
    </source>
</evidence>
<evidence type="ECO:0000256" key="2">
    <source>
        <dbReference type="SAM" id="MobiDB-lite"/>
    </source>
</evidence>
<protein>
    <submittedName>
        <fullName evidence="3">Uncharacterized protein</fullName>
    </submittedName>
</protein>